<dbReference type="InterPro" id="IPR017896">
    <property type="entry name" value="4Fe4S_Fe-S-bd"/>
</dbReference>
<comment type="cofactor">
    <cofactor evidence="1">
        <name>FAD</name>
        <dbReference type="ChEBI" id="CHEBI:57692"/>
    </cofactor>
</comment>
<dbReference type="Pfam" id="PF12831">
    <property type="entry name" value="FAD_oxidored"/>
    <property type="match status" value="1"/>
</dbReference>
<keyword evidence="8" id="KW-0411">Iron-sulfur</keyword>
<dbReference type="AlphaFoldDB" id="X1B2W1"/>
<dbReference type="PANTHER" id="PTHR43498">
    <property type="entry name" value="FERREDOXIN:COB-COM HETERODISULFIDE REDUCTASE SUBUNIT A"/>
    <property type="match status" value="1"/>
</dbReference>
<dbReference type="InterPro" id="IPR023753">
    <property type="entry name" value="FAD/NAD-binding_dom"/>
</dbReference>
<evidence type="ECO:0000256" key="3">
    <source>
        <dbReference type="ARBA" id="ARBA00022485"/>
    </source>
</evidence>
<dbReference type="PROSITE" id="PS51379">
    <property type="entry name" value="4FE4S_FER_2"/>
    <property type="match status" value="2"/>
</dbReference>
<keyword evidence="5" id="KW-0285">Flavoprotein</keyword>
<evidence type="ECO:0000256" key="5">
    <source>
        <dbReference type="ARBA" id="ARBA00022827"/>
    </source>
</evidence>
<dbReference type="Pfam" id="PF07992">
    <property type="entry name" value="Pyr_redox_2"/>
    <property type="match status" value="1"/>
</dbReference>
<dbReference type="InterPro" id="IPR017900">
    <property type="entry name" value="4Fe4S_Fe_S_CS"/>
</dbReference>
<keyword evidence="4" id="KW-0479">Metal-binding</keyword>
<keyword evidence="6" id="KW-0560">Oxidoreductase</keyword>
<keyword evidence="3" id="KW-0004">4Fe-4S</keyword>
<dbReference type="EMBL" id="BART01000165">
    <property type="protein sequence ID" value="GAG66336.1"/>
    <property type="molecule type" value="Genomic_DNA"/>
</dbReference>
<dbReference type="GO" id="GO:0051539">
    <property type="term" value="F:4 iron, 4 sulfur cluster binding"/>
    <property type="evidence" value="ECO:0007669"/>
    <property type="project" value="UniProtKB-KW"/>
</dbReference>
<evidence type="ECO:0000259" key="9">
    <source>
        <dbReference type="PROSITE" id="PS51379"/>
    </source>
</evidence>
<dbReference type="Gene3D" id="3.50.50.60">
    <property type="entry name" value="FAD/NAD(P)-binding domain"/>
    <property type="match status" value="2"/>
</dbReference>
<dbReference type="Pfam" id="PF00037">
    <property type="entry name" value="Fer4"/>
    <property type="match status" value="1"/>
</dbReference>
<dbReference type="SUPFAM" id="SSF51905">
    <property type="entry name" value="FAD/NAD(P)-binding domain"/>
    <property type="match status" value="1"/>
</dbReference>
<evidence type="ECO:0000256" key="7">
    <source>
        <dbReference type="ARBA" id="ARBA00023004"/>
    </source>
</evidence>
<evidence type="ECO:0000256" key="2">
    <source>
        <dbReference type="ARBA" id="ARBA00006561"/>
    </source>
</evidence>
<dbReference type="InterPro" id="IPR036188">
    <property type="entry name" value="FAD/NAD-bd_sf"/>
</dbReference>
<reference evidence="10" key="1">
    <citation type="journal article" date="2014" name="Front. Microbiol.">
        <title>High frequency of phylogenetically diverse reductive dehalogenase-homologous genes in deep subseafloor sedimentary metagenomes.</title>
        <authorList>
            <person name="Kawai M."/>
            <person name="Futagami T."/>
            <person name="Toyoda A."/>
            <person name="Takaki Y."/>
            <person name="Nishi S."/>
            <person name="Hori S."/>
            <person name="Arai W."/>
            <person name="Tsubouchi T."/>
            <person name="Morono Y."/>
            <person name="Uchiyama I."/>
            <person name="Ito T."/>
            <person name="Fujiyama A."/>
            <person name="Inagaki F."/>
            <person name="Takami H."/>
        </authorList>
    </citation>
    <scope>NUCLEOTIDE SEQUENCE</scope>
    <source>
        <strain evidence="10">Expedition CK06-06</strain>
    </source>
</reference>
<dbReference type="PROSITE" id="PS00198">
    <property type="entry name" value="4FE4S_FER_1"/>
    <property type="match status" value="1"/>
</dbReference>
<feature type="non-terminal residue" evidence="10">
    <location>
        <position position="604"/>
    </location>
</feature>
<gene>
    <name evidence="10" type="ORF">S01H4_01001</name>
</gene>
<proteinExistence type="inferred from homology"/>
<dbReference type="GO" id="GO:0046872">
    <property type="term" value="F:metal ion binding"/>
    <property type="evidence" value="ECO:0007669"/>
    <property type="project" value="UniProtKB-KW"/>
</dbReference>
<comment type="caution">
    <text evidence="10">The sequence shown here is derived from an EMBL/GenBank/DDBJ whole genome shotgun (WGS) entry which is preliminary data.</text>
</comment>
<protein>
    <recommendedName>
        <fullName evidence="9">4Fe-4S ferredoxin-type domain-containing protein</fullName>
    </recommendedName>
</protein>
<dbReference type="Gene3D" id="3.30.70.20">
    <property type="match status" value="1"/>
</dbReference>
<dbReference type="GO" id="GO:0016491">
    <property type="term" value="F:oxidoreductase activity"/>
    <property type="evidence" value="ECO:0007669"/>
    <property type="project" value="UniProtKB-KW"/>
</dbReference>
<dbReference type="PANTHER" id="PTHR43498:SF1">
    <property type="entry name" value="COB--COM HETERODISULFIDE REDUCTASE IRON-SULFUR SUBUNIT A"/>
    <property type="match status" value="1"/>
</dbReference>
<dbReference type="InterPro" id="IPR039650">
    <property type="entry name" value="HdrA-like"/>
</dbReference>
<name>X1B2W1_9ZZZZ</name>
<comment type="similarity">
    <text evidence="2">Belongs to the HdrA family.</text>
</comment>
<evidence type="ECO:0000256" key="4">
    <source>
        <dbReference type="ARBA" id="ARBA00022723"/>
    </source>
</evidence>
<organism evidence="10">
    <name type="scientific">marine sediment metagenome</name>
    <dbReference type="NCBI Taxonomy" id="412755"/>
    <lineage>
        <taxon>unclassified sequences</taxon>
        <taxon>metagenomes</taxon>
        <taxon>ecological metagenomes</taxon>
    </lineage>
</organism>
<evidence type="ECO:0000256" key="1">
    <source>
        <dbReference type="ARBA" id="ARBA00001974"/>
    </source>
</evidence>
<evidence type="ECO:0000256" key="6">
    <source>
        <dbReference type="ARBA" id="ARBA00023002"/>
    </source>
</evidence>
<evidence type="ECO:0000313" key="10">
    <source>
        <dbReference type="EMBL" id="GAG66336.1"/>
    </source>
</evidence>
<evidence type="ECO:0000256" key="8">
    <source>
        <dbReference type="ARBA" id="ARBA00023014"/>
    </source>
</evidence>
<feature type="domain" description="4Fe-4S ferredoxin-type" evidence="9">
    <location>
        <begin position="110"/>
        <end position="140"/>
    </location>
</feature>
<accession>X1B2W1</accession>
<sequence>MSLQNEQNLIKKISKTGAVMVIGAGVSGIQASLDLADSGYKIYLVEKGPSIGGKMTQLDKTFPTNDCATCILAPKLVECIRHRNIETMTLCEVVKVDGHAGSFKVTIKRNPRYVDLDKCTGCGQCEKACPVKLPNEFDLGLSQRKAIYRFSPQADPNVPVIDAPNCRYLTMGKCEACSKICPTGAINFEDRKELINLDVGALILAVGFEQSDISKLKELGYGRYPNVITALQFERIMNSSGPFLGHIQRLSDGKKPEKIAFIQCVGSRNKEKDYCSSVCCMQATKEAIMIKEHIPEIDVSIYYMDIRVYGKEFDQYYNRARDKYKVKYIRSMPSSIEEDPLTHNLFVTSVQENSLKTDEYDLVILSTGVEPPVDAQVLSKNIDFDLNKYGFCKTDRYSPVETTRDGIYVCGPFSEPKDIAESVTQGCATAGLAGALLSLKRGTLVKKKIFPEELDVIGQEPRIGVFICHCGNNIAGVVDINSVKKYSEKLPNVVYCEDMKYACTQDSLQQISQIIKENNLNRVVVASCSPRTHESLFRESLRNAGLNQFLFEMANIRNQCSWVHSNQPEKATEKSKDLIRMSVARAASLESLELFSIPINKKAL</sequence>
<keyword evidence="7" id="KW-0408">Iron</keyword>
<keyword evidence="5" id="KW-0274">FAD</keyword>
<feature type="domain" description="4Fe-4S ferredoxin-type" evidence="9">
    <location>
        <begin position="157"/>
        <end position="191"/>
    </location>
</feature>